<keyword evidence="1" id="KW-1133">Transmembrane helix</keyword>
<dbReference type="InterPro" id="IPR050697">
    <property type="entry name" value="Adenylyl/Guanylyl_Cyclase_3/4"/>
</dbReference>
<proteinExistence type="predicted"/>
<comment type="caution">
    <text evidence="3">The sequence shown here is derived from an EMBL/GenBank/DDBJ whole genome shotgun (WGS) entry which is preliminary data.</text>
</comment>
<dbReference type="PANTHER" id="PTHR43081:SF1">
    <property type="entry name" value="ADENYLATE CYCLASE, TERMINAL-DIFFERENTIATION SPECIFIC"/>
    <property type="match status" value="1"/>
</dbReference>
<feature type="domain" description="Guanylate cyclase" evidence="2">
    <location>
        <begin position="444"/>
        <end position="576"/>
    </location>
</feature>
<dbReference type="PANTHER" id="PTHR43081">
    <property type="entry name" value="ADENYLATE CYCLASE, TERMINAL-DIFFERENTIATION SPECIFIC-RELATED"/>
    <property type="match status" value="1"/>
</dbReference>
<keyword evidence="1" id="KW-0812">Transmembrane</keyword>
<protein>
    <recommendedName>
        <fullName evidence="2">Guanylate cyclase domain-containing protein</fullName>
    </recommendedName>
</protein>
<accession>A0ABS6IE06</accession>
<keyword evidence="4" id="KW-1185">Reference proteome</keyword>
<dbReference type="RefSeq" id="WP_216956711.1">
    <property type="nucleotide sequence ID" value="NZ_JAHOPB010000001.1"/>
</dbReference>
<organism evidence="3 4">
    <name type="scientific">Reyranella humidisoli</name>
    <dbReference type="NCBI Taxonomy" id="2849149"/>
    <lineage>
        <taxon>Bacteria</taxon>
        <taxon>Pseudomonadati</taxon>
        <taxon>Pseudomonadota</taxon>
        <taxon>Alphaproteobacteria</taxon>
        <taxon>Hyphomicrobiales</taxon>
        <taxon>Reyranellaceae</taxon>
        <taxon>Reyranella</taxon>
    </lineage>
</organism>
<dbReference type="PROSITE" id="PS50125">
    <property type="entry name" value="GUANYLATE_CYCLASE_2"/>
    <property type="match status" value="1"/>
</dbReference>
<name>A0ABS6IE06_9HYPH</name>
<feature type="transmembrane region" description="Helical" evidence="1">
    <location>
        <begin position="344"/>
        <end position="366"/>
    </location>
</feature>
<dbReference type="Proteomes" id="UP000727907">
    <property type="component" value="Unassembled WGS sequence"/>
</dbReference>
<dbReference type="Pfam" id="PF00211">
    <property type="entry name" value="Guanylate_cyc"/>
    <property type="match status" value="1"/>
</dbReference>
<evidence type="ECO:0000256" key="1">
    <source>
        <dbReference type="SAM" id="Phobius"/>
    </source>
</evidence>
<dbReference type="EMBL" id="JAHOPB010000001">
    <property type="protein sequence ID" value="MBU8872541.1"/>
    <property type="molecule type" value="Genomic_DNA"/>
</dbReference>
<sequence length="699" mass="76520">MKPVRRSIPFSITMLTLMALVVVPLTSVLLWLGWRSVNFLEERSADQRVSNLETAVEGFLTDGLHVVISVGQALAFGPSFNAIENPLTDVERRHQLIAVLRRHPAVQAAFVGYADGSFIYAGQLETLSIGQRLDLDAPDGESTIVRVIEAGTPPRPETWWFYAPDDTHGPARSLSTSYDPRTRPWYVEAMKAKAAILTEPYRFAQTSDAGISAGIPLRGGNGVIGFDFTLRTLSQLLTAYKITANSVIVVGHAGGGVEIESEPCAPTLPGCLPGDELVRKLLREAVREAIATDVKIDREVEAAGHDYRVIVHRMAPLLGQRFVVAAAVPVRELTAQSRELLQRAAIAAAIAVLLAVLGALAASLLVSRSIASIALKTEKIRQLDFSDRQPVRSRIREIVRLSDAVENMREGLEIFGRYVSKDLVQQIMRSPESSGVGGTRREITVMFTDIEGFSRLSETMEPELLTSRLSRYFEALGAAISVNRGMIDKYIGDSIMAFWNAPATDPEHIANACRGALQAAAAGRALSEKWRERGRPGFRTRFGLHTGPAVVGNVGARERINYTLVGQVANQASRLEGMNKVYGTEILASGEIARPTAELFVWRHIDRVIAVGTTEPHDVYEPMGEIASRGEHAAFLAAWEKARTAYVAGRFDDALAGFRAASAMRQEDAPCHVFIGRCEMFVRDGVPAAWDGTWHMDRK</sequence>
<evidence type="ECO:0000313" key="3">
    <source>
        <dbReference type="EMBL" id="MBU8872541.1"/>
    </source>
</evidence>
<feature type="transmembrane region" description="Helical" evidence="1">
    <location>
        <begin position="12"/>
        <end position="34"/>
    </location>
</feature>
<reference evidence="3 4" key="1">
    <citation type="submission" date="2021-06" db="EMBL/GenBank/DDBJ databases">
        <authorList>
            <person name="Lee D.H."/>
        </authorList>
    </citation>
    <scope>NUCLEOTIDE SEQUENCE [LARGE SCALE GENOMIC DNA]</scope>
    <source>
        <strain evidence="3 4">MMS21-HV4-11</strain>
    </source>
</reference>
<dbReference type="InterPro" id="IPR001054">
    <property type="entry name" value="A/G_cyclase"/>
</dbReference>
<gene>
    <name evidence="3" type="ORF">KQ910_02145</name>
</gene>
<dbReference type="CDD" id="cd07302">
    <property type="entry name" value="CHD"/>
    <property type="match status" value="1"/>
</dbReference>
<dbReference type="CDD" id="cd12913">
    <property type="entry name" value="PDC1_MCP_like"/>
    <property type="match status" value="1"/>
</dbReference>
<evidence type="ECO:0000313" key="4">
    <source>
        <dbReference type="Proteomes" id="UP000727907"/>
    </source>
</evidence>
<evidence type="ECO:0000259" key="2">
    <source>
        <dbReference type="PROSITE" id="PS50125"/>
    </source>
</evidence>
<dbReference type="SMART" id="SM00044">
    <property type="entry name" value="CYCc"/>
    <property type="match status" value="1"/>
</dbReference>
<keyword evidence="1" id="KW-0472">Membrane</keyword>